<comment type="catalytic activity">
    <reaction evidence="19">
        <text>L-alanyl-L-lysine(out) = L-alanyl-L-lysine(in)</text>
        <dbReference type="Rhea" id="RHEA:79415"/>
        <dbReference type="ChEBI" id="CHEBI:192470"/>
    </reaction>
</comment>
<evidence type="ECO:0000256" key="3">
    <source>
        <dbReference type="ARBA" id="ARBA00022448"/>
    </source>
</evidence>
<proteinExistence type="inferred from homology"/>
<evidence type="ECO:0000256" key="2">
    <source>
        <dbReference type="ARBA" id="ARBA00008335"/>
    </source>
</evidence>
<evidence type="ECO:0000256" key="22">
    <source>
        <dbReference type="ARBA" id="ARBA00045018"/>
    </source>
</evidence>
<comment type="catalytic activity">
    <reaction evidence="18">
        <text>L-histidyl-L-alpha-amino acid(out) = L-histidyl-L-alpha-amino acid(in)</text>
        <dbReference type="Rhea" id="RHEA:79379"/>
        <dbReference type="ChEBI" id="CHEBI:229964"/>
    </reaction>
</comment>
<evidence type="ECO:0000313" key="31">
    <source>
        <dbReference type="Proteomes" id="UP000323011"/>
    </source>
</evidence>
<dbReference type="Pfam" id="PF07690">
    <property type="entry name" value="MFS_1"/>
    <property type="match status" value="1"/>
</dbReference>
<dbReference type="Proteomes" id="UP000324907">
    <property type="component" value="Unassembled WGS sequence"/>
</dbReference>
<evidence type="ECO:0000256" key="24">
    <source>
        <dbReference type="ARBA" id="ARBA00046376"/>
    </source>
</evidence>
<dbReference type="Proteomes" id="UP000323011">
    <property type="component" value="Unassembled WGS sequence"/>
</dbReference>
<evidence type="ECO:0000256" key="26">
    <source>
        <dbReference type="SAM" id="Phobius"/>
    </source>
</evidence>
<comment type="catalytic activity">
    <reaction evidence="9">
        <text>L-histidyl-glycine(out) = L-histidyl-glycine(in)</text>
        <dbReference type="Rhea" id="RHEA:79395"/>
        <dbReference type="ChEBI" id="CHEBI:229957"/>
    </reaction>
</comment>
<feature type="transmembrane region" description="Helical" evidence="26">
    <location>
        <begin position="137"/>
        <end position="159"/>
    </location>
</feature>
<name>A0A5A8BYI6_CAFRO</name>
<comment type="similarity">
    <text evidence="2">Belongs to the major facilitator superfamily.</text>
</comment>
<dbReference type="EMBL" id="VLTM01000232">
    <property type="protein sequence ID" value="KAA0145756.1"/>
    <property type="molecule type" value="Genomic_DNA"/>
</dbReference>
<comment type="caution">
    <text evidence="28">The sequence shown here is derived from an EMBL/GenBank/DDBJ whole genome shotgun (WGS) entry which is preliminary data.</text>
</comment>
<gene>
    <name evidence="30" type="ORF">FNF28_06230</name>
    <name evidence="29" type="ORF">FNF29_07998</name>
    <name evidence="28" type="ORF">FNF31_07969</name>
</gene>
<comment type="catalytic activity">
    <reaction evidence="11">
        <text>L-alpha-aminoacyl-L-histidine(out) = L-alpha-aminoacyl-L-histidine(in)</text>
        <dbReference type="Rhea" id="RHEA:79375"/>
        <dbReference type="ChEBI" id="CHEBI:229967"/>
    </reaction>
</comment>
<feature type="transmembrane region" description="Helical" evidence="26">
    <location>
        <begin position="329"/>
        <end position="348"/>
    </location>
</feature>
<dbReference type="EMBL" id="VLTL01000149">
    <property type="protein sequence ID" value="KAA0158402.1"/>
    <property type="molecule type" value="Genomic_DNA"/>
</dbReference>
<evidence type="ECO:0000256" key="17">
    <source>
        <dbReference type="ARBA" id="ARBA00044903"/>
    </source>
</evidence>
<evidence type="ECO:0000256" key="11">
    <source>
        <dbReference type="ARBA" id="ARBA00044884"/>
    </source>
</evidence>
<evidence type="ECO:0000256" key="18">
    <source>
        <dbReference type="ARBA" id="ARBA00044912"/>
    </source>
</evidence>
<evidence type="ECO:0000256" key="20">
    <source>
        <dbReference type="ARBA" id="ARBA00044924"/>
    </source>
</evidence>
<comment type="catalytic activity">
    <reaction evidence="13">
        <text>L-alpha-aminoacyl-L-lysine(out) = L-alpha-aminoacyl-L-lysine(in)</text>
        <dbReference type="Rhea" id="RHEA:79383"/>
        <dbReference type="ChEBI" id="CHEBI:229966"/>
    </reaction>
</comment>
<evidence type="ECO:0000313" key="32">
    <source>
        <dbReference type="Proteomes" id="UP000324907"/>
    </source>
</evidence>
<evidence type="ECO:0000256" key="14">
    <source>
        <dbReference type="ARBA" id="ARBA00044898"/>
    </source>
</evidence>
<dbReference type="Gene3D" id="1.20.1250.20">
    <property type="entry name" value="MFS general substrate transporter like domains"/>
    <property type="match status" value="2"/>
</dbReference>
<comment type="catalytic activity">
    <reaction evidence="20">
        <text>L-lysyl-glycine(out) = L-lysyl-glycine(in)</text>
        <dbReference type="Rhea" id="RHEA:79407"/>
        <dbReference type="ChEBI" id="CHEBI:191202"/>
    </reaction>
</comment>
<evidence type="ECO:0000256" key="7">
    <source>
        <dbReference type="ARBA" id="ARBA00023228"/>
    </source>
</evidence>
<dbReference type="PANTHER" id="PTHR23512:SF3">
    <property type="entry name" value="MAJOR FACILITATOR SUPERFAMILY DOMAIN-CONTAINING PROTEIN 1"/>
    <property type="match status" value="1"/>
</dbReference>
<feature type="transmembrane region" description="Helical" evidence="26">
    <location>
        <begin position="422"/>
        <end position="447"/>
    </location>
</feature>
<dbReference type="SUPFAM" id="SSF103473">
    <property type="entry name" value="MFS general substrate transporter"/>
    <property type="match status" value="1"/>
</dbReference>
<comment type="function">
    <text evidence="23">Lysosomal dipeptide uniporter that selectively exports lysine, arginine or histidine-containing dipeptides with a net positive charge from the lysosome lumen into the cytosol. Could play a role in a specific type of protein O-glycosylation indirectly regulating macrophages migration and tissue invasion. Also essential for liver homeostasis.</text>
</comment>
<evidence type="ECO:0000256" key="23">
    <source>
        <dbReference type="ARBA" id="ARBA00045709"/>
    </source>
</evidence>
<keyword evidence="3" id="KW-0813">Transport</keyword>
<evidence type="ECO:0000256" key="4">
    <source>
        <dbReference type="ARBA" id="ARBA00022692"/>
    </source>
</evidence>
<evidence type="ECO:0000256" key="19">
    <source>
        <dbReference type="ARBA" id="ARBA00044919"/>
    </source>
</evidence>
<comment type="catalytic activity">
    <reaction evidence="14">
        <text>L-aspartyl-L-lysine(out) = L-aspartyl-L-lysine(in)</text>
        <dbReference type="Rhea" id="RHEA:79411"/>
        <dbReference type="ChEBI" id="CHEBI:229953"/>
    </reaction>
</comment>
<feature type="transmembrane region" description="Helical" evidence="26">
    <location>
        <begin position="81"/>
        <end position="100"/>
    </location>
</feature>
<evidence type="ECO:0000256" key="1">
    <source>
        <dbReference type="ARBA" id="ARBA00004155"/>
    </source>
</evidence>
<evidence type="ECO:0000256" key="9">
    <source>
        <dbReference type="ARBA" id="ARBA00044878"/>
    </source>
</evidence>
<protein>
    <recommendedName>
        <fullName evidence="21">Lysosomal dipeptide transporter MFSD1</fullName>
    </recommendedName>
    <alternativeName>
        <fullName evidence="22">Major facilitator superfamily domain-containing protein 1</fullName>
    </alternativeName>
</protein>
<evidence type="ECO:0000256" key="8">
    <source>
        <dbReference type="ARBA" id="ARBA00044876"/>
    </source>
</evidence>
<sequence length="627" mass="65551">MGKPAALPLRRPELLIRWLVLALLCIGLVGSYFVYDEPAALNLRMQYYFTGYLKPGASPPGPVLPVEERISYQEYQNLFSWLYSAYSWPNVILPLLGGIFSDRMGLRLGNAIFAFLVTIGQCVFALGMTLPGTHTKWAVMITGRVIFGLGGESLSVTMSGLIAKWFGGKELALALGLNLALARLGSVFNDAASPAIAEGTSLAFSLWSGALICLASFACAIAVLIIDRRASVVLKDNRRTARRTLAEGKRAADEAAATPEDDPGCASRLMLTGGDQAEAGALLGSAAPTYAATDGVNPTELAAVAAVEDDDGAGDDEQVDLRAVLRLPLSLWILTISCVTTYCAILPFNNIASDFIVTRWPTITAGTANYYMAVTYTTAGLVSPFLGAFIDCIGMRAVFCLASALVITGVHLLLGLSSITPLVGLVFMGLAYSFYAAALWPSIALVVDEEIVGTAYGLTTAAQNLGLAVVPLVISRMQVICPEDFECVSLTFAAFAGCGIVSGIVLLIVNARARLPILNLPEAMIRQLKDRAAAEDAAAAASAKDGGLLISSPSLLGTPTTPLLDGPGRVDGESVTGLSLPAAAMASRASIADASGLMVGAGTPISGDSPRLDGAAARRGHPRPRDD</sequence>
<comment type="catalytic activity">
    <reaction evidence="8">
        <text>L-lysyl-L-alanine(out) = L-lysyl-L-alanine(in)</text>
        <dbReference type="Rhea" id="RHEA:79399"/>
        <dbReference type="ChEBI" id="CHEBI:229954"/>
    </reaction>
</comment>
<comment type="catalytic activity">
    <reaction evidence="10">
        <text>L-alpha-aminoacyl-L-arginine(out) = L-alpha-aminoacyl-L-arginine(in)</text>
        <dbReference type="Rhea" id="RHEA:79367"/>
        <dbReference type="ChEBI" id="CHEBI:229968"/>
    </reaction>
</comment>
<comment type="catalytic activity">
    <reaction evidence="12">
        <text>L-lysyl-L-alpha-amino acid(out) = L-lysyl-L-alpha-amino acid(in)</text>
        <dbReference type="Rhea" id="RHEA:79387"/>
        <dbReference type="ChEBI" id="CHEBI:229965"/>
    </reaction>
</comment>
<evidence type="ECO:0000313" key="33">
    <source>
        <dbReference type="Proteomes" id="UP000325113"/>
    </source>
</evidence>
<feature type="region of interest" description="Disordered" evidence="25">
    <location>
        <begin position="600"/>
        <end position="627"/>
    </location>
</feature>
<feature type="transmembrane region" description="Helical" evidence="26">
    <location>
        <begin position="171"/>
        <end position="192"/>
    </location>
</feature>
<evidence type="ECO:0000256" key="6">
    <source>
        <dbReference type="ARBA" id="ARBA00023136"/>
    </source>
</evidence>
<dbReference type="PANTHER" id="PTHR23512">
    <property type="entry name" value="MAJOR FACILITATOR SUPERFAMILY DOMAIN-CONTAINING PROTEIN 1"/>
    <property type="match status" value="1"/>
</dbReference>
<dbReference type="InterPro" id="IPR011701">
    <property type="entry name" value="MFS"/>
</dbReference>
<dbReference type="AlphaFoldDB" id="A0A5A8BYI6"/>
<evidence type="ECO:0000313" key="30">
    <source>
        <dbReference type="EMBL" id="KAA0158402.1"/>
    </source>
</evidence>
<evidence type="ECO:0000313" key="28">
    <source>
        <dbReference type="EMBL" id="KAA0145756.1"/>
    </source>
</evidence>
<evidence type="ECO:0000256" key="15">
    <source>
        <dbReference type="ARBA" id="ARBA00044899"/>
    </source>
</evidence>
<dbReference type="Proteomes" id="UP000325113">
    <property type="component" value="Unassembled WGS sequence"/>
</dbReference>
<feature type="compositionally biased region" description="Basic residues" evidence="25">
    <location>
        <begin position="618"/>
        <end position="627"/>
    </location>
</feature>
<keyword evidence="4 26" id="KW-0812">Transmembrane</keyword>
<evidence type="ECO:0000256" key="12">
    <source>
        <dbReference type="ARBA" id="ARBA00044891"/>
    </source>
</evidence>
<feature type="transmembrane region" description="Helical" evidence="26">
    <location>
        <begin position="368"/>
        <end position="390"/>
    </location>
</feature>
<evidence type="ECO:0000256" key="21">
    <source>
        <dbReference type="ARBA" id="ARBA00044985"/>
    </source>
</evidence>
<dbReference type="OMA" id="NTHAYAW"/>
<keyword evidence="6 26" id="KW-0472">Membrane</keyword>
<dbReference type="InterPro" id="IPR052187">
    <property type="entry name" value="MFSD1"/>
</dbReference>
<comment type="catalytic activity">
    <reaction evidence="15">
        <text>L-arginyl-L-alpha-amino acid(out) = L-arginyl-L-alpha-amino acid(in)</text>
        <dbReference type="Rhea" id="RHEA:79371"/>
        <dbReference type="ChEBI" id="CHEBI:84315"/>
    </reaction>
</comment>
<keyword evidence="31" id="KW-1185">Reference proteome</keyword>
<dbReference type="InterPro" id="IPR020846">
    <property type="entry name" value="MFS_dom"/>
</dbReference>
<evidence type="ECO:0000259" key="27">
    <source>
        <dbReference type="PROSITE" id="PS50850"/>
    </source>
</evidence>
<dbReference type="PROSITE" id="PS50850">
    <property type="entry name" value="MFS"/>
    <property type="match status" value="1"/>
</dbReference>
<comment type="subunit">
    <text evidence="24">Homodimer. Interacts with lysosomal protein GLMP (via lumenal domain); the interaction starts while both proteins are still in the endoplasmic reticulum and is required for stabilization of MFSD1 in lysosomes but has no direct effect on its targeting to lysosomes or transporter activity.</text>
</comment>
<feature type="domain" description="Major facilitator superfamily (MFS) profile" evidence="27">
    <location>
        <begin position="22"/>
        <end position="514"/>
    </location>
</feature>
<dbReference type="GO" id="GO:0022857">
    <property type="term" value="F:transmembrane transporter activity"/>
    <property type="evidence" value="ECO:0007669"/>
    <property type="project" value="InterPro"/>
</dbReference>
<evidence type="ECO:0000256" key="13">
    <source>
        <dbReference type="ARBA" id="ARBA00044893"/>
    </source>
</evidence>
<evidence type="ECO:0000256" key="16">
    <source>
        <dbReference type="ARBA" id="ARBA00044900"/>
    </source>
</evidence>
<comment type="catalytic activity">
    <reaction evidence="17">
        <text>L-arginyl-glycine(out) = L-arginyl-glycine(in)</text>
        <dbReference type="Rhea" id="RHEA:79391"/>
        <dbReference type="ChEBI" id="CHEBI:229955"/>
    </reaction>
</comment>
<feature type="transmembrane region" description="Helical" evidence="26">
    <location>
        <begin position="14"/>
        <end position="35"/>
    </location>
</feature>
<dbReference type="GO" id="GO:0005765">
    <property type="term" value="C:lysosomal membrane"/>
    <property type="evidence" value="ECO:0007669"/>
    <property type="project" value="UniProtKB-SubCell"/>
</dbReference>
<comment type="catalytic activity">
    <reaction evidence="16">
        <text>L-lysyl-L-lysine(out) = L-lysyl-L-lysine(in)</text>
        <dbReference type="Rhea" id="RHEA:79403"/>
        <dbReference type="ChEBI" id="CHEBI:229956"/>
    </reaction>
</comment>
<dbReference type="EMBL" id="VLTN01000084">
    <property type="protein sequence ID" value="KAA0146526.1"/>
    <property type="molecule type" value="Genomic_DNA"/>
</dbReference>
<comment type="subcellular location">
    <subcellularLocation>
        <location evidence="1">Lysosome membrane</location>
        <topology evidence="1">Multi-pass membrane protein</topology>
    </subcellularLocation>
</comment>
<keyword evidence="5 26" id="KW-1133">Transmembrane helix</keyword>
<reference evidence="31 32" key="1">
    <citation type="submission" date="2019-07" db="EMBL/GenBank/DDBJ databases">
        <title>Genomes of Cafeteria roenbergensis.</title>
        <authorList>
            <person name="Fischer M.G."/>
            <person name="Hackl T."/>
            <person name="Roman M."/>
        </authorList>
    </citation>
    <scope>NUCLEOTIDE SEQUENCE [LARGE SCALE GENOMIC DNA]</scope>
    <source>
        <strain evidence="29 31">BVI</strain>
        <strain evidence="28 33">Cflag</strain>
        <strain evidence="30 32">RCC970-E3</strain>
    </source>
</reference>
<feature type="transmembrane region" description="Helical" evidence="26">
    <location>
        <begin position="112"/>
        <end position="131"/>
    </location>
</feature>
<feature type="transmembrane region" description="Helical" evidence="26">
    <location>
        <begin position="454"/>
        <end position="474"/>
    </location>
</feature>
<evidence type="ECO:0000313" key="29">
    <source>
        <dbReference type="EMBL" id="KAA0146526.1"/>
    </source>
</evidence>
<feature type="transmembrane region" description="Helical" evidence="26">
    <location>
        <begin position="397"/>
        <end position="416"/>
    </location>
</feature>
<feature type="transmembrane region" description="Helical" evidence="26">
    <location>
        <begin position="204"/>
        <end position="226"/>
    </location>
</feature>
<organism evidence="28 33">
    <name type="scientific">Cafeteria roenbergensis</name>
    <name type="common">Marine flagellate</name>
    <dbReference type="NCBI Taxonomy" id="33653"/>
    <lineage>
        <taxon>Eukaryota</taxon>
        <taxon>Sar</taxon>
        <taxon>Stramenopiles</taxon>
        <taxon>Bigyra</taxon>
        <taxon>Opalozoa</taxon>
        <taxon>Bicosoecida</taxon>
        <taxon>Cafeteriaceae</taxon>
        <taxon>Cafeteria</taxon>
    </lineage>
</organism>
<feature type="transmembrane region" description="Helical" evidence="26">
    <location>
        <begin position="489"/>
        <end position="509"/>
    </location>
</feature>
<keyword evidence="7" id="KW-0458">Lysosome</keyword>
<accession>A0A5A8BYI6</accession>
<evidence type="ECO:0000256" key="25">
    <source>
        <dbReference type="SAM" id="MobiDB-lite"/>
    </source>
</evidence>
<evidence type="ECO:0000256" key="5">
    <source>
        <dbReference type="ARBA" id="ARBA00022989"/>
    </source>
</evidence>
<evidence type="ECO:0000256" key="10">
    <source>
        <dbReference type="ARBA" id="ARBA00044881"/>
    </source>
</evidence>
<dbReference type="InterPro" id="IPR036259">
    <property type="entry name" value="MFS_trans_sf"/>
</dbReference>